<accession>A0ABU3EWW6</accession>
<organism evidence="1 2">
    <name type="scientific">Enterococcus hulanensis</name>
    <dbReference type="NCBI Taxonomy" id="2559929"/>
    <lineage>
        <taxon>Bacteria</taxon>
        <taxon>Bacillati</taxon>
        <taxon>Bacillota</taxon>
        <taxon>Bacilli</taxon>
        <taxon>Lactobacillales</taxon>
        <taxon>Enterococcaceae</taxon>
        <taxon>Enterococcus</taxon>
    </lineage>
</organism>
<evidence type="ECO:0000313" key="1">
    <source>
        <dbReference type="EMBL" id="MDT2599364.1"/>
    </source>
</evidence>
<dbReference type="EMBL" id="JARPYI010000002">
    <property type="protein sequence ID" value="MDT2599364.1"/>
    <property type="molecule type" value="Genomic_DNA"/>
</dbReference>
<proteinExistence type="predicted"/>
<dbReference type="PANTHER" id="PTHR36439:SF1">
    <property type="entry name" value="DUF1697 DOMAIN-CONTAINING PROTEIN"/>
    <property type="match status" value="1"/>
</dbReference>
<dbReference type="Pfam" id="PF08002">
    <property type="entry name" value="DUF1697"/>
    <property type="match status" value="1"/>
</dbReference>
<dbReference type="PIRSF" id="PIRSF008502">
    <property type="entry name" value="UCP008502"/>
    <property type="match status" value="1"/>
</dbReference>
<dbReference type="Gene3D" id="3.30.70.1280">
    <property type="entry name" value="SP0830-like domains"/>
    <property type="match status" value="1"/>
</dbReference>
<gene>
    <name evidence="1" type="ORF">P7D85_06230</name>
</gene>
<dbReference type="SUPFAM" id="SSF160379">
    <property type="entry name" value="SP0830-like"/>
    <property type="match status" value="1"/>
</dbReference>
<keyword evidence="2" id="KW-1185">Reference proteome</keyword>
<reference evidence="1 2" key="1">
    <citation type="submission" date="2023-03" db="EMBL/GenBank/DDBJ databases">
        <authorList>
            <person name="Shen W."/>
            <person name="Cai J."/>
        </authorList>
    </citation>
    <scope>NUCLEOTIDE SEQUENCE [LARGE SCALE GENOMIC DNA]</scope>
    <source>
        <strain evidence="1 2">D6-4</strain>
    </source>
</reference>
<protein>
    <submittedName>
        <fullName evidence="1">DUF1697 domain-containing protein</fullName>
    </submittedName>
</protein>
<sequence length="177" mass="20370">MRYLAFFRGINVGGKNIVKMKELRELFTELGFVNVRSYIQSGNLLFTSDKELNELSKLVTDAFVKKFGFSVPIIYRTKSEMLSMVQSLPFTVEELAEVESSDSQIAHLYVYFSGKEIAEQELSYAGERAVVRSKNIYYLTEKSIRLSKLTSQLNRLSDELTARNWKTILKLVDLLNE</sequence>
<dbReference type="InterPro" id="IPR012545">
    <property type="entry name" value="DUF1697"/>
</dbReference>
<comment type="caution">
    <text evidence="1">The sequence shown here is derived from an EMBL/GenBank/DDBJ whole genome shotgun (WGS) entry which is preliminary data.</text>
</comment>
<dbReference type="RefSeq" id="WP_311822047.1">
    <property type="nucleotide sequence ID" value="NZ_JARPYF010000012.1"/>
</dbReference>
<dbReference type="Proteomes" id="UP001252875">
    <property type="component" value="Unassembled WGS sequence"/>
</dbReference>
<evidence type="ECO:0000313" key="2">
    <source>
        <dbReference type="Proteomes" id="UP001252875"/>
    </source>
</evidence>
<name>A0ABU3EWW6_9ENTE</name>
<dbReference type="PANTHER" id="PTHR36439">
    <property type="entry name" value="BLL4334 PROTEIN"/>
    <property type="match status" value="1"/>
</dbReference>